<dbReference type="InterPro" id="IPR036812">
    <property type="entry name" value="NAD(P)_OxRdtase_dom_sf"/>
</dbReference>
<dbReference type="EMBL" id="CP043420">
    <property type="protein sequence ID" value="QEL10046.1"/>
    <property type="molecule type" value="Genomic_DNA"/>
</dbReference>
<reference evidence="5 6" key="1">
    <citation type="submission" date="2019-08" db="EMBL/GenBank/DDBJ databases">
        <title>Complete genome sequence of Kushneria sp. YCWA18, a halophilic phosphate-solubilizing bacterium isolated from Daqiao saltern in China.</title>
        <authorList>
            <person name="Du G.-X."/>
            <person name="Qu L.-Y."/>
        </authorList>
    </citation>
    <scope>NUCLEOTIDE SEQUENCE [LARGE SCALE GENOMIC DNA]</scope>
    <source>
        <strain evidence="5 6">YCWA18</strain>
    </source>
</reference>
<keyword evidence="3" id="KW-0560">Oxidoreductase</keyword>
<gene>
    <name evidence="5" type="ORF">FY550_02125</name>
</gene>
<evidence type="ECO:0000256" key="3">
    <source>
        <dbReference type="ARBA" id="ARBA00023002"/>
    </source>
</evidence>
<comment type="similarity">
    <text evidence="1">Belongs to the aldo/keto reductase family.</text>
</comment>
<proteinExistence type="inferred from homology"/>
<dbReference type="PRINTS" id="PR00069">
    <property type="entry name" value="ALDKETRDTASE"/>
</dbReference>
<organism evidence="5 6">
    <name type="scientific">Kushneria phosphatilytica</name>
    <dbReference type="NCBI Taxonomy" id="657387"/>
    <lineage>
        <taxon>Bacteria</taxon>
        <taxon>Pseudomonadati</taxon>
        <taxon>Pseudomonadota</taxon>
        <taxon>Gammaproteobacteria</taxon>
        <taxon>Oceanospirillales</taxon>
        <taxon>Halomonadaceae</taxon>
        <taxon>Kushneria</taxon>
    </lineage>
</organism>
<dbReference type="PANTHER" id="PTHR43827">
    <property type="entry name" value="2,5-DIKETO-D-GLUCONIC ACID REDUCTASE"/>
    <property type="match status" value="1"/>
</dbReference>
<protein>
    <submittedName>
        <fullName evidence="5">Aldo/keto reductase</fullName>
    </submittedName>
</protein>
<dbReference type="Pfam" id="PF00248">
    <property type="entry name" value="Aldo_ket_red"/>
    <property type="match status" value="1"/>
</dbReference>
<comment type="catalytic activity">
    <reaction evidence="4">
        <text>hydroxyacetone + NADP(+) = methylglyoxal + NADPH + H(+)</text>
        <dbReference type="Rhea" id="RHEA:27986"/>
        <dbReference type="ChEBI" id="CHEBI:15378"/>
        <dbReference type="ChEBI" id="CHEBI:17158"/>
        <dbReference type="ChEBI" id="CHEBI:27957"/>
        <dbReference type="ChEBI" id="CHEBI:57783"/>
        <dbReference type="ChEBI" id="CHEBI:58349"/>
    </reaction>
</comment>
<dbReference type="PROSITE" id="PS00798">
    <property type="entry name" value="ALDOKETO_REDUCTASE_1"/>
    <property type="match status" value="1"/>
</dbReference>
<dbReference type="RefSeq" id="WP_070981281.1">
    <property type="nucleotide sequence ID" value="NZ_CP043420.1"/>
</dbReference>
<evidence type="ECO:0000313" key="6">
    <source>
        <dbReference type="Proteomes" id="UP000322553"/>
    </source>
</evidence>
<name>A0A1S1NLE0_9GAMM</name>
<dbReference type="InterPro" id="IPR020471">
    <property type="entry name" value="AKR"/>
</dbReference>
<evidence type="ECO:0000256" key="4">
    <source>
        <dbReference type="ARBA" id="ARBA00049445"/>
    </source>
</evidence>
<dbReference type="PIRSF" id="PIRSF000097">
    <property type="entry name" value="AKR"/>
    <property type="match status" value="1"/>
</dbReference>
<dbReference type="STRING" id="657387.BH688_15185"/>
<evidence type="ECO:0000256" key="2">
    <source>
        <dbReference type="ARBA" id="ARBA00022857"/>
    </source>
</evidence>
<dbReference type="FunFam" id="3.20.20.100:FF:000002">
    <property type="entry name" value="2,5-diketo-D-gluconic acid reductase A"/>
    <property type="match status" value="1"/>
</dbReference>
<dbReference type="InterPro" id="IPR023210">
    <property type="entry name" value="NADP_OxRdtase_dom"/>
</dbReference>
<dbReference type="PROSITE" id="PS00062">
    <property type="entry name" value="ALDOKETO_REDUCTASE_2"/>
    <property type="match status" value="1"/>
</dbReference>
<dbReference type="InterPro" id="IPR018170">
    <property type="entry name" value="Aldo/ket_reductase_CS"/>
</dbReference>
<dbReference type="PANTHER" id="PTHR43827:SF3">
    <property type="entry name" value="NADP-DEPENDENT OXIDOREDUCTASE DOMAIN-CONTAINING PROTEIN"/>
    <property type="match status" value="1"/>
</dbReference>
<dbReference type="GO" id="GO:0016616">
    <property type="term" value="F:oxidoreductase activity, acting on the CH-OH group of donors, NAD or NADP as acceptor"/>
    <property type="evidence" value="ECO:0007669"/>
    <property type="project" value="UniProtKB-ARBA"/>
</dbReference>
<dbReference type="SUPFAM" id="SSF51430">
    <property type="entry name" value="NAD(P)-linked oxidoreductase"/>
    <property type="match status" value="1"/>
</dbReference>
<dbReference type="Gene3D" id="3.20.20.100">
    <property type="entry name" value="NADP-dependent oxidoreductase domain"/>
    <property type="match status" value="1"/>
</dbReference>
<evidence type="ECO:0000313" key="5">
    <source>
        <dbReference type="EMBL" id="QEL10046.1"/>
    </source>
</evidence>
<dbReference type="AlphaFoldDB" id="A0A1S1NLE0"/>
<evidence type="ECO:0000256" key="1">
    <source>
        <dbReference type="ARBA" id="ARBA00007905"/>
    </source>
</evidence>
<accession>A0A1S1NLE0</accession>
<dbReference type="KEGG" id="kuy:FY550_02125"/>
<sequence length="275" mass="31555">MSVIPDIPLRDGYLIPQLGLGTWKIPSDQATETVRTAFEFGYRHIDTAAIYGNEAGVGRAIAETDLPREALFITTKLWNDQQGYDETLTAFDKSMTRLGLEYLDLYLIHWPCPERNRFVETWQAFIRLQQEGRIRSIGVSNFREMDIERLEQETGVMPVVNQIELHPLLPQSLLREFHQRRGIATEAWSPLAQGGELLDDERLAAMAVRHDKTPAQIILRWHIELGSIVFPKSVTPARLLENTAIFDFELDDDEMQLIDRLAQGRRLGEEPEMVN</sequence>
<keyword evidence="2" id="KW-0521">NADP</keyword>
<dbReference type="Proteomes" id="UP000322553">
    <property type="component" value="Chromosome"/>
</dbReference>
<dbReference type="OrthoDB" id="9804790at2"/>
<keyword evidence="6" id="KW-1185">Reference proteome</keyword>